<dbReference type="EMBL" id="CP002590">
    <property type="protein sequence ID" value="AEA13274.1"/>
    <property type="molecule type" value="Genomic_DNA"/>
</dbReference>
<evidence type="ECO:0000313" key="2">
    <source>
        <dbReference type="Proteomes" id="UP000008138"/>
    </source>
</evidence>
<accession>F2L3W2</accession>
<dbReference type="RefSeq" id="WP_013680609.1">
    <property type="nucleotide sequence ID" value="NC_015315.1"/>
</dbReference>
<evidence type="ECO:0000313" key="1">
    <source>
        <dbReference type="EMBL" id="AEA13274.1"/>
    </source>
</evidence>
<gene>
    <name evidence="1" type="ordered locus">TUZN_1814</name>
</gene>
<protein>
    <submittedName>
        <fullName evidence="1">Uncharacterized protein</fullName>
    </submittedName>
</protein>
<dbReference type="KEGG" id="tuz:TUZN_1814"/>
<proteinExistence type="predicted"/>
<dbReference type="Proteomes" id="UP000008138">
    <property type="component" value="Chromosome"/>
</dbReference>
<keyword evidence="2" id="KW-1185">Reference proteome</keyword>
<dbReference type="AlphaFoldDB" id="F2L3W2"/>
<dbReference type="HOGENOM" id="CLU_1493054_0_0_2"/>
<organism evidence="1 2">
    <name type="scientific">Thermoproteus uzoniensis (strain 768-20)</name>
    <dbReference type="NCBI Taxonomy" id="999630"/>
    <lineage>
        <taxon>Archaea</taxon>
        <taxon>Thermoproteota</taxon>
        <taxon>Thermoprotei</taxon>
        <taxon>Thermoproteales</taxon>
        <taxon>Thermoproteaceae</taxon>
        <taxon>Thermoproteus</taxon>
    </lineage>
</organism>
<name>F2L3W2_THEU7</name>
<dbReference type="GeneID" id="10361327"/>
<dbReference type="STRING" id="999630.TUZN_1814"/>
<reference key="2">
    <citation type="submission" date="2011-03" db="EMBL/GenBank/DDBJ databases">
        <title>Complete genome sequence of the thermoacidophilic crenarchaeon Thermoproteus uzoniensis 768-20.</title>
        <authorList>
            <person name="Mardanov A.V."/>
            <person name="Gumerov V.M."/>
            <person name="Beletsky A.V."/>
            <person name="Prokofeva M.I."/>
            <person name="Bonch-Osmolovskaya E.A."/>
            <person name="Ravin N.V."/>
            <person name="Skryabin K.G."/>
        </authorList>
    </citation>
    <scope>NUCLEOTIDE SEQUENCE</scope>
    <source>
        <strain>768-20</strain>
    </source>
</reference>
<reference evidence="1 2" key="1">
    <citation type="journal article" date="2011" name="J. Bacteriol.">
        <title>Complete genome sequence of the thermoacidophilic crenarchaeon Thermoproteus uzoniensis 768-20.</title>
        <authorList>
            <person name="Mardanov A.V."/>
            <person name="Gumerov V.M."/>
            <person name="Beletsky A.V."/>
            <person name="Prokofeva M.I."/>
            <person name="Bonch-Osmolovskaya E.A."/>
            <person name="Ravin N.V."/>
            <person name="Skryabin K.G."/>
        </authorList>
    </citation>
    <scope>NUCLEOTIDE SEQUENCE [LARGE SCALE GENOMIC DNA]</scope>
    <source>
        <strain evidence="1 2">768-20</strain>
    </source>
</reference>
<dbReference type="eggNOG" id="arCOG05439">
    <property type="taxonomic scope" value="Archaea"/>
</dbReference>
<sequence>MPGLDICELTGTCVECARKALGDTCARCPERSRCDSALEGLRFVKSLEPQLDVFVDVSRRVVSKAEKYGRIDIAVAFMKSLMGLVKALRSAPPQAAFPAWVAAILRRDVVAKLARTPYVFAGDFYEEFKWFCAEFGCRGLEIPLSNLLASILSLSLIEGVADPSRYFNYA</sequence>